<comment type="caution">
    <text evidence="2">The sequence shown here is derived from an EMBL/GenBank/DDBJ whole genome shotgun (WGS) entry which is preliminary data.</text>
</comment>
<name>A0AAD9LE15_BABDI</name>
<accession>A0AAD9LE15</accession>
<evidence type="ECO:0000313" key="3">
    <source>
        <dbReference type="Proteomes" id="UP001195914"/>
    </source>
</evidence>
<sequence length="1049" mass="120489">MGKSLIALQRDAAITTESKTRSTVVRQYGTVFRPLFVDRDQEPLIDLSESTPENFFSDFVKYRADPRSKNAITWNMPFLRTLPQQAALRSVDNFMPASRVRGCLNVTDGSNVDDLVDRTCHGYYCHRHIKAFFTYEEEFDYIRNGTDIYPRRLEPPKLQLPMDMPRTEGDKERSSVPLGWRTFAVLALYPTASGVADPSILWSGYRLEDGDPMGRLASGLYKGNFGLLKFTGRDAVLPDNTLMRSKHPIEQGERFRGRKGDMSYLGPEAPRQHETISESLYEKRFSSDGVWPKKHFECVLSSMTALQALWARLSTTMLRSTAKVHRLYKLRVRKNFKHEVFSARRKPDFTGDPEEKKDEPVETSVGVVYFMSAPSLHHAVEFVCSDPMARCNFYERLMLFEADDALKDKVFETREPDRESPRQYLVLGSYDGSKTPELLRDKMMRFIVRSNCVNTHVMLHSPRKDSMVDFRMPLQQFLPITSNQTTRLLGKVPSLMDACRNRNSSLPIADLTIINQFDSDDAFDWARRSPYTRAGCYDSLFVAKAHEIGFYGRNCKYIAPLPMGEASAPLRQEYALIERDPVDVLRKRMSDGLSHVVVLPKVLPRSSGLYQSMSSAKESIFGQESSGTVDSADSRINTESNEKHAESPTDWWPERLLITLRRTVSDSFKSCNISSRYCMSSKRKSTKQKYLGKMPLQFNNELCVEPSLDSIGKVKCGVKSVDMRHPSSMTALQARMLRHGHKVLHVDYELGEPTISGDVQMFPNFLLSPNAIRRLLAENAPIELDRPFYADLLKEYVYISLPAGDFFEFLPGYNNRRFNAMSEGDEHNTGVSAEDMNRLPKNKPLAIGGVWMKKSDCYLLYKSEEERCLLVGKAPHRKDRREPLNADMLKRTLIRNEMYLDYVRKGAFLTWPDLSNAYSYRDKKLITHLSPEEQLRTVWTVPPLNQPNVRYRLCDQLPAARFYNKDNDYSPDDPRYLMSHYPDEVYNMTLEFLEKVDRGEARVEDDPVKALVEAEYILPTQHKDSASTWEEPDVDLLKINEQVPIRDTV</sequence>
<feature type="compositionally biased region" description="Polar residues" evidence="1">
    <location>
        <begin position="621"/>
        <end position="639"/>
    </location>
</feature>
<reference evidence="2" key="1">
    <citation type="journal article" date="2014" name="Nucleic Acids Res.">
        <title>The evolutionary dynamics of variant antigen genes in Babesia reveal a history of genomic innovation underlying host-parasite interaction.</title>
        <authorList>
            <person name="Jackson A.P."/>
            <person name="Otto T.D."/>
            <person name="Darby A."/>
            <person name="Ramaprasad A."/>
            <person name="Xia D."/>
            <person name="Echaide I.E."/>
            <person name="Farber M."/>
            <person name="Gahlot S."/>
            <person name="Gamble J."/>
            <person name="Gupta D."/>
            <person name="Gupta Y."/>
            <person name="Jackson L."/>
            <person name="Malandrin L."/>
            <person name="Malas T.B."/>
            <person name="Moussa E."/>
            <person name="Nair M."/>
            <person name="Reid A.J."/>
            <person name="Sanders M."/>
            <person name="Sharma J."/>
            <person name="Tracey A."/>
            <person name="Quail M.A."/>
            <person name="Weir W."/>
            <person name="Wastling J.M."/>
            <person name="Hall N."/>
            <person name="Willadsen P."/>
            <person name="Lingelbach K."/>
            <person name="Shiels B."/>
            <person name="Tait A."/>
            <person name="Berriman M."/>
            <person name="Allred D.R."/>
            <person name="Pain A."/>
        </authorList>
    </citation>
    <scope>NUCLEOTIDE SEQUENCE</scope>
    <source>
        <strain evidence="2">1802A</strain>
    </source>
</reference>
<protein>
    <submittedName>
        <fullName evidence="2">Uncharacterized protein</fullName>
    </submittedName>
</protein>
<dbReference type="EMBL" id="JAHBMH010000073">
    <property type="protein sequence ID" value="KAK1932930.1"/>
    <property type="molecule type" value="Genomic_DNA"/>
</dbReference>
<organism evidence="2 3">
    <name type="scientific">Babesia divergens</name>
    <dbReference type="NCBI Taxonomy" id="32595"/>
    <lineage>
        <taxon>Eukaryota</taxon>
        <taxon>Sar</taxon>
        <taxon>Alveolata</taxon>
        <taxon>Apicomplexa</taxon>
        <taxon>Aconoidasida</taxon>
        <taxon>Piroplasmida</taxon>
        <taxon>Babesiidae</taxon>
        <taxon>Babesia</taxon>
    </lineage>
</organism>
<reference evidence="2" key="2">
    <citation type="submission" date="2021-05" db="EMBL/GenBank/DDBJ databases">
        <authorList>
            <person name="Pain A."/>
        </authorList>
    </citation>
    <scope>NUCLEOTIDE SEQUENCE</scope>
    <source>
        <strain evidence="2">1802A</strain>
    </source>
</reference>
<evidence type="ECO:0000313" key="2">
    <source>
        <dbReference type="EMBL" id="KAK1932930.1"/>
    </source>
</evidence>
<dbReference type="AlphaFoldDB" id="A0AAD9LE15"/>
<feature type="region of interest" description="Disordered" evidence="1">
    <location>
        <begin position="621"/>
        <end position="646"/>
    </location>
</feature>
<evidence type="ECO:0000256" key="1">
    <source>
        <dbReference type="SAM" id="MobiDB-lite"/>
    </source>
</evidence>
<dbReference type="Proteomes" id="UP001195914">
    <property type="component" value="Unassembled WGS sequence"/>
</dbReference>
<gene>
    <name evidence="2" type="ORF">X943_001434</name>
</gene>
<keyword evidence="3" id="KW-1185">Reference proteome</keyword>
<proteinExistence type="predicted"/>